<dbReference type="EMBL" id="MU157899">
    <property type="protein sequence ID" value="KAF9524407.1"/>
    <property type="molecule type" value="Genomic_DNA"/>
</dbReference>
<accession>A0A9P6E8E8</accession>
<evidence type="ECO:0000256" key="1">
    <source>
        <dbReference type="ARBA" id="ARBA00004141"/>
    </source>
</evidence>
<evidence type="ECO:0000313" key="4">
    <source>
        <dbReference type="EMBL" id="KAF9524407.1"/>
    </source>
</evidence>
<keyword evidence="2" id="KW-1133">Transmembrane helix</keyword>
<feature type="domain" description="ABC transporter TMD0" evidence="3">
    <location>
        <begin position="12"/>
        <end position="138"/>
    </location>
</feature>
<dbReference type="AlphaFoldDB" id="A0A9P6E8E8"/>
<dbReference type="InterPro" id="IPR056227">
    <property type="entry name" value="TMD0_ABC"/>
</dbReference>
<organism evidence="4 5">
    <name type="scientific">Crepidotus variabilis</name>
    <dbReference type="NCBI Taxonomy" id="179855"/>
    <lineage>
        <taxon>Eukaryota</taxon>
        <taxon>Fungi</taxon>
        <taxon>Dikarya</taxon>
        <taxon>Basidiomycota</taxon>
        <taxon>Agaricomycotina</taxon>
        <taxon>Agaricomycetes</taxon>
        <taxon>Agaricomycetidae</taxon>
        <taxon>Agaricales</taxon>
        <taxon>Agaricineae</taxon>
        <taxon>Crepidotaceae</taxon>
        <taxon>Crepidotus</taxon>
    </lineage>
</organism>
<dbReference type="Pfam" id="PF24357">
    <property type="entry name" value="TMD0_ABC"/>
    <property type="match status" value="1"/>
</dbReference>
<evidence type="ECO:0000256" key="2">
    <source>
        <dbReference type="SAM" id="Phobius"/>
    </source>
</evidence>
<comment type="subcellular location">
    <subcellularLocation>
        <location evidence="1">Membrane</location>
        <topology evidence="1">Multi-pass membrane protein</topology>
    </subcellularLocation>
</comment>
<sequence>MLCHNRYPLPGHPSTCALDTAVVPLPSFLLLVGLAILLALRKFRPNSEDYASPPRKWLLYTYLFVVLAIFAMCIVELARFVAEDLGVGLIPMNLVGMILVFGALLIQRKGRTKTTSMLFLAYFLLLSIFMSVKVARLAKLNQLNPAKGSKYPSSDQLLDNSVILGLELVAVGIEIWTLLSFRRRTLDSSKLDKGPAV</sequence>
<reference evidence="4" key="1">
    <citation type="submission" date="2020-11" db="EMBL/GenBank/DDBJ databases">
        <authorList>
            <consortium name="DOE Joint Genome Institute"/>
            <person name="Ahrendt S."/>
            <person name="Riley R."/>
            <person name="Andreopoulos W."/>
            <person name="Labutti K."/>
            <person name="Pangilinan J."/>
            <person name="Ruiz-Duenas F.J."/>
            <person name="Barrasa J.M."/>
            <person name="Sanchez-Garcia M."/>
            <person name="Camarero S."/>
            <person name="Miyauchi S."/>
            <person name="Serrano A."/>
            <person name="Linde D."/>
            <person name="Babiker R."/>
            <person name="Drula E."/>
            <person name="Ayuso-Fernandez I."/>
            <person name="Pacheco R."/>
            <person name="Padilla G."/>
            <person name="Ferreira P."/>
            <person name="Barriuso J."/>
            <person name="Kellner H."/>
            <person name="Castanera R."/>
            <person name="Alfaro M."/>
            <person name="Ramirez L."/>
            <person name="Pisabarro A.G."/>
            <person name="Kuo A."/>
            <person name="Tritt A."/>
            <person name="Lipzen A."/>
            <person name="He G."/>
            <person name="Yan M."/>
            <person name="Ng V."/>
            <person name="Cullen D."/>
            <person name="Martin F."/>
            <person name="Rosso M.-N."/>
            <person name="Henrissat B."/>
            <person name="Hibbett D."/>
            <person name="Martinez A.T."/>
            <person name="Grigoriev I.V."/>
        </authorList>
    </citation>
    <scope>NUCLEOTIDE SEQUENCE</scope>
    <source>
        <strain evidence="4">CBS 506.95</strain>
    </source>
</reference>
<feature type="transmembrane region" description="Helical" evidence="2">
    <location>
        <begin position="60"/>
        <end position="82"/>
    </location>
</feature>
<name>A0A9P6E8E8_9AGAR</name>
<proteinExistence type="predicted"/>
<gene>
    <name evidence="4" type="ORF">CPB83DRAFT_861315</name>
</gene>
<keyword evidence="2" id="KW-0812">Transmembrane</keyword>
<feature type="transmembrane region" description="Helical" evidence="2">
    <location>
        <begin position="118"/>
        <end position="138"/>
    </location>
</feature>
<comment type="caution">
    <text evidence="4">The sequence shown here is derived from an EMBL/GenBank/DDBJ whole genome shotgun (WGS) entry which is preliminary data.</text>
</comment>
<dbReference type="Proteomes" id="UP000807306">
    <property type="component" value="Unassembled WGS sequence"/>
</dbReference>
<evidence type="ECO:0000313" key="5">
    <source>
        <dbReference type="Proteomes" id="UP000807306"/>
    </source>
</evidence>
<dbReference type="GO" id="GO:0016020">
    <property type="term" value="C:membrane"/>
    <property type="evidence" value="ECO:0007669"/>
    <property type="project" value="UniProtKB-SubCell"/>
</dbReference>
<feature type="transmembrane region" description="Helical" evidence="2">
    <location>
        <begin position="20"/>
        <end position="40"/>
    </location>
</feature>
<keyword evidence="2" id="KW-0472">Membrane</keyword>
<dbReference type="OrthoDB" id="5399848at2759"/>
<feature type="transmembrane region" description="Helical" evidence="2">
    <location>
        <begin position="88"/>
        <end position="106"/>
    </location>
</feature>
<feature type="transmembrane region" description="Helical" evidence="2">
    <location>
        <begin position="158"/>
        <end position="181"/>
    </location>
</feature>
<evidence type="ECO:0000259" key="3">
    <source>
        <dbReference type="Pfam" id="PF24357"/>
    </source>
</evidence>
<protein>
    <recommendedName>
        <fullName evidence="3">ABC transporter TMD0 domain-containing protein</fullName>
    </recommendedName>
</protein>
<keyword evidence="5" id="KW-1185">Reference proteome</keyword>